<comment type="caution">
    <text evidence="1">The sequence shown here is derived from an EMBL/GenBank/DDBJ whole genome shotgun (WGS) entry which is preliminary data.</text>
</comment>
<accession>A0AAD4ILA2</accession>
<reference evidence="1" key="1">
    <citation type="submission" date="2021-07" db="EMBL/GenBank/DDBJ databases">
        <title>Genome Resource of American Ginseng Black Spot Pathogen Alternaria panax.</title>
        <authorList>
            <person name="Qiu C."/>
            <person name="Wang W."/>
            <person name="Liu Z."/>
        </authorList>
    </citation>
    <scope>NUCLEOTIDE SEQUENCE</scope>
    <source>
        <strain evidence="1">BNCC115425</strain>
    </source>
</reference>
<keyword evidence="2" id="KW-1185">Reference proteome</keyword>
<proteinExistence type="predicted"/>
<dbReference type="EMBL" id="JAANER010000001">
    <property type="protein sequence ID" value="KAG9196619.1"/>
    <property type="molecule type" value="Genomic_DNA"/>
</dbReference>
<evidence type="ECO:0000313" key="1">
    <source>
        <dbReference type="EMBL" id="KAG9196619.1"/>
    </source>
</evidence>
<dbReference type="AlphaFoldDB" id="A0AAD4ILA2"/>
<evidence type="ECO:0008006" key="3">
    <source>
        <dbReference type="Google" id="ProtNLM"/>
    </source>
</evidence>
<sequence>MDPGTAVGVVPLGIQVCEAILKYYCDWKGYEDDIRETYMGIGDLAKTSKLLYDELKKVLQKSFATRVQECVTTCQEGFQQLEKKLKTPHKEAMAGLRQRAQAGGLRLTYPLWKSTLAKLKEVVHGMIQQLNLAVHIIHLDNNYSIQLIADQIQVTVQTTDTHLMTSWYVTQYSINETGVNGDIDTHVKNALATERKLIKLSSTTKTEI</sequence>
<dbReference type="Proteomes" id="UP001199106">
    <property type="component" value="Unassembled WGS sequence"/>
</dbReference>
<name>A0AAD4ILA2_9PLEO</name>
<gene>
    <name evidence="1" type="ORF">G6011_01740</name>
</gene>
<organism evidence="1 2">
    <name type="scientific">Alternaria panax</name>
    <dbReference type="NCBI Taxonomy" id="48097"/>
    <lineage>
        <taxon>Eukaryota</taxon>
        <taxon>Fungi</taxon>
        <taxon>Dikarya</taxon>
        <taxon>Ascomycota</taxon>
        <taxon>Pezizomycotina</taxon>
        <taxon>Dothideomycetes</taxon>
        <taxon>Pleosporomycetidae</taxon>
        <taxon>Pleosporales</taxon>
        <taxon>Pleosporineae</taxon>
        <taxon>Pleosporaceae</taxon>
        <taxon>Alternaria</taxon>
        <taxon>Alternaria sect. Panax</taxon>
    </lineage>
</organism>
<protein>
    <recommendedName>
        <fullName evidence="3">Fungal N-terminal domain-containing protein</fullName>
    </recommendedName>
</protein>
<evidence type="ECO:0000313" key="2">
    <source>
        <dbReference type="Proteomes" id="UP001199106"/>
    </source>
</evidence>